<dbReference type="AlphaFoldDB" id="L9XZK3"/>
<sequence>MAISYKSITERDPTDWPVGTHRVKRVPIAESRGWIESDV</sequence>
<organism evidence="1 2">
    <name type="scientific">Natrinema versiforme JCM 10478</name>
    <dbReference type="NCBI Taxonomy" id="1227496"/>
    <lineage>
        <taxon>Archaea</taxon>
        <taxon>Methanobacteriati</taxon>
        <taxon>Methanobacteriota</taxon>
        <taxon>Stenosarchaea group</taxon>
        <taxon>Halobacteria</taxon>
        <taxon>Halobacteriales</taxon>
        <taxon>Natrialbaceae</taxon>
        <taxon>Natrinema</taxon>
    </lineage>
</organism>
<proteinExistence type="predicted"/>
<protein>
    <submittedName>
        <fullName evidence="1">Uncharacterized protein</fullName>
    </submittedName>
</protein>
<dbReference type="EMBL" id="AOID01000030">
    <property type="protein sequence ID" value="ELY67284.1"/>
    <property type="molecule type" value="Genomic_DNA"/>
</dbReference>
<evidence type="ECO:0000313" key="1">
    <source>
        <dbReference type="EMBL" id="ELY67284.1"/>
    </source>
</evidence>
<keyword evidence="2" id="KW-1185">Reference proteome</keyword>
<comment type="caution">
    <text evidence="1">The sequence shown here is derived from an EMBL/GenBank/DDBJ whole genome shotgun (WGS) entry which is preliminary data.</text>
</comment>
<accession>L9XZK3</accession>
<reference evidence="1 2" key="1">
    <citation type="journal article" date="2014" name="PLoS Genet.">
        <title>Phylogenetically driven sequencing of extremely halophilic archaea reveals strategies for static and dynamic osmo-response.</title>
        <authorList>
            <person name="Becker E.A."/>
            <person name="Seitzer P.M."/>
            <person name="Tritt A."/>
            <person name="Larsen D."/>
            <person name="Krusor M."/>
            <person name="Yao A.I."/>
            <person name="Wu D."/>
            <person name="Madern D."/>
            <person name="Eisen J.A."/>
            <person name="Darling A.E."/>
            <person name="Facciotti M.T."/>
        </authorList>
    </citation>
    <scope>NUCLEOTIDE SEQUENCE [LARGE SCALE GENOMIC DNA]</scope>
    <source>
        <strain evidence="1 2">JCM 10478</strain>
    </source>
</reference>
<dbReference type="Proteomes" id="UP000011632">
    <property type="component" value="Unassembled WGS sequence"/>
</dbReference>
<evidence type="ECO:0000313" key="2">
    <source>
        <dbReference type="Proteomes" id="UP000011632"/>
    </source>
</evidence>
<dbReference type="PATRIC" id="fig|1227496.3.peg.2223"/>
<name>L9XZK3_9EURY</name>
<gene>
    <name evidence="1" type="ORF">C489_10993</name>
</gene>